<protein>
    <recommendedName>
        <fullName evidence="2">Anti-sigma factor antagonist</fullName>
    </recommendedName>
</protein>
<dbReference type="Pfam" id="PF01740">
    <property type="entry name" value="STAS"/>
    <property type="match status" value="1"/>
</dbReference>
<feature type="domain" description="STAS" evidence="3">
    <location>
        <begin position="11"/>
        <end position="120"/>
    </location>
</feature>
<dbReference type="AlphaFoldDB" id="A0A372M0V2"/>
<proteinExistence type="inferred from homology"/>
<organism evidence="4 5">
    <name type="scientific">Streptomyces triticagri</name>
    <dbReference type="NCBI Taxonomy" id="2293568"/>
    <lineage>
        <taxon>Bacteria</taxon>
        <taxon>Bacillati</taxon>
        <taxon>Actinomycetota</taxon>
        <taxon>Actinomycetes</taxon>
        <taxon>Kitasatosporales</taxon>
        <taxon>Streptomycetaceae</taxon>
        <taxon>Streptomyces</taxon>
    </lineage>
</organism>
<dbReference type="InterPro" id="IPR003658">
    <property type="entry name" value="Anti-sigma_ant"/>
</dbReference>
<dbReference type="PANTHER" id="PTHR33495">
    <property type="entry name" value="ANTI-SIGMA FACTOR ANTAGONIST TM_1081-RELATED-RELATED"/>
    <property type="match status" value="1"/>
</dbReference>
<evidence type="ECO:0000256" key="2">
    <source>
        <dbReference type="RuleBase" id="RU003749"/>
    </source>
</evidence>
<keyword evidence="5" id="KW-1185">Reference proteome</keyword>
<evidence type="ECO:0000313" key="4">
    <source>
        <dbReference type="EMBL" id="RFU84574.1"/>
    </source>
</evidence>
<dbReference type="PROSITE" id="PS50801">
    <property type="entry name" value="STAS"/>
    <property type="match status" value="1"/>
</dbReference>
<name>A0A372M0V2_9ACTN</name>
<dbReference type="RefSeq" id="WP_128557784.1">
    <property type="nucleotide sequence ID" value="NZ_QUAK01000118.1"/>
</dbReference>
<dbReference type="NCBIfam" id="TIGR00377">
    <property type="entry name" value="ant_ant_sig"/>
    <property type="match status" value="1"/>
</dbReference>
<evidence type="ECO:0000259" key="3">
    <source>
        <dbReference type="PROSITE" id="PS50801"/>
    </source>
</evidence>
<dbReference type="OrthoDB" id="4284170at2"/>
<dbReference type="PANTHER" id="PTHR33495:SF2">
    <property type="entry name" value="ANTI-SIGMA FACTOR ANTAGONIST TM_1081-RELATED"/>
    <property type="match status" value="1"/>
</dbReference>
<gene>
    <name evidence="4" type="ORF">DY218_21780</name>
</gene>
<dbReference type="CDD" id="cd07043">
    <property type="entry name" value="STAS_anti-anti-sigma_factors"/>
    <property type="match status" value="1"/>
</dbReference>
<dbReference type="SUPFAM" id="SSF52091">
    <property type="entry name" value="SpoIIaa-like"/>
    <property type="match status" value="1"/>
</dbReference>
<dbReference type="Proteomes" id="UP000263094">
    <property type="component" value="Unassembled WGS sequence"/>
</dbReference>
<dbReference type="InterPro" id="IPR002645">
    <property type="entry name" value="STAS_dom"/>
</dbReference>
<reference evidence="4 5" key="1">
    <citation type="submission" date="2018-08" db="EMBL/GenBank/DDBJ databases">
        <title>Isolation, diversity and antifungal activity of Actinobacteria from wheat.</title>
        <authorList>
            <person name="Han C."/>
        </authorList>
    </citation>
    <scope>NUCLEOTIDE SEQUENCE [LARGE SCALE GENOMIC DNA]</scope>
    <source>
        <strain evidence="4 5">NEAU-YY421</strain>
    </source>
</reference>
<evidence type="ECO:0000256" key="1">
    <source>
        <dbReference type="ARBA" id="ARBA00009013"/>
    </source>
</evidence>
<dbReference type="InterPro" id="IPR036513">
    <property type="entry name" value="STAS_dom_sf"/>
</dbReference>
<comment type="caution">
    <text evidence="4">The sequence shown here is derived from an EMBL/GenBank/DDBJ whole genome shotgun (WGS) entry which is preliminary data.</text>
</comment>
<comment type="similarity">
    <text evidence="1 2">Belongs to the anti-sigma-factor antagonist family.</text>
</comment>
<dbReference type="Gene3D" id="3.30.750.24">
    <property type="entry name" value="STAS domain"/>
    <property type="match status" value="1"/>
</dbReference>
<accession>A0A372M0V2</accession>
<evidence type="ECO:0000313" key="5">
    <source>
        <dbReference type="Proteomes" id="UP000263094"/>
    </source>
</evidence>
<dbReference type="EMBL" id="QUAK01000118">
    <property type="protein sequence ID" value="RFU84574.1"/>
    <property type="molecule type" value="Genomic_DNA"/>
</dbReference>
<sequence>MPLPEVPYGTPRLHTHRARGRTVLELAGEIDIAAALAIGPSLDRMTAAPEPLVVIDLTPATFFDCSGLRMLRRAHRRITERHGDLRIVCPHRLTGRLLAAAGPPRLPAVHATLDGALGPALTDHAGSHAPPPRTG</sequence>
<dbReference type="GO" id="GO:0043856">
    <property type="term" value="F:anti-sigma factor antagonist activity"/>
    <property type="evidence" value="ECO:0007669"/>
    <property type="project" value="InterPro"/>
</dbReference>